<dbReference type="GO" id="GO:0009143">
    <property type="term" value="P:nucleoside triphosphate catabolic process"/>
    <property type="evidence" value="ECO:0007669"/>
    <property type="project" value="InterPro"/>
</dbReference>
<dbReference type="GO" id="GO:0005737">
    <property type="term" value="C:cytoplasm"/>
    <property type="evidence" value="ECO:0007669"/>
    <property type="project" value="TreeGrafter"/>
</dbReference>
<dbReference type="EMBL" id="KB579331">
    <property type="protein sequence ID" value="EMP26471.1"/>
    <property type="molecule type" value="Genomic_DNA"/>
</dbReference>
<dbReference type="PANTHER" id="PTHR11067:SF9">
    <property type="entry name" value="INOSINE TRIPHOSPHATE PYROPHOSPHATASE"/>
    <property type="match status" value="1"/>
</dbReference>
<evidence type="ECO:0000313" key="4">
    <source>
        <dbReference type="Proteomes" id="UP000031443"/>
    </source>
</evidence>
<organism evidence="3 4">
    <name type="scientific">Chelonia mydas</name>
    <name type="common">Green sea-turtle</name>
    <name type="synonym">Chelonia agassizi</name>
    <dbReference type="NCBI Taxonomy" id="8469"/>
    <lineage>
        <taxon>Eukaryota</taxon>
        <taxon>Metazoa</taxon>
        <taxon>Chordata</taxon>
        <taxon>Craniata</taxon>
        <taxon>Vertebrata</taxon>
        <taxon>Euteleostomi</taxon>
        <taxon>Archelosauria</taxon>
        <taxon>Testudinata</taxon>
        <taxon>Testudines</taxon>
        <taxon>Cryptodira</taxon>
        <taxon>Durocryptodira</taxon>
        <taxon>Americhelydia</taxon>
        <taxon>Chelonioidea</taxon>
        <taxon>Cheloniidae</taxon>
        <taxon>Chelonia</taxon>
    </lineage>
</organism>
<dbReference type="GO" id="GO:0047429">
    <property type="term" value="F:nucleoside triphosphate diphosphatase activity"/>
    <property type="evidence" value="ECO:0007669"/>
    <property type="project" value="InterPro"/>
</dbReference>
<reference evidence="4" key="1">
    <citation type="journal article" date="2013" name="Nat. Genet.">
        <title>The draft genomes of soft-shell turtle and green sea turtle yield insights into the development and evolution of the turtle-specific body plan.</title>
        <authorList>
            <person name="Wang Z."/>
            <person name="Pascual-Anaya J."/>
            <person name="Zadissa A."/>
            <person name="Li W."/>
            <person name="Niimura Y."/>
            <person name="Huang Z."/>
            <person name="Li C."/>
            <person name="White S."/>
            <person name="Xiong Z."/>
            <person name="Fang D."/>
            <person name="Wang B."/>
            <person name="Ming Y."/>
            <person name="Chen Y."/>
            <person name="Zheng Y."/>
            <person name="Kuraku S."/>
            <person name="Pignatelli M."/>
            <person name="Herrero J."/>
            <person name="Beal K."/>
            <person name="Nozawa M."/>
            <person name="Li Q."/>
            <person name="Wang J."/>
            <person name="Zhang H."/>
            <person name="Yu L."/>
            <person name="Shigenobu S."/>
            <person name="Wang J."/>
            <person name="Liu J."/>
            <person name="Flicek P."/>
            <person name="Searle S."/>
            <person name="Wang J."/>
            <person name="Kuratani S."/>
            <person name="Yin Y."/>
            <person name="Aken B."/>
            <person name="Zhang G."/>
            <person name="Irie N."/>
        </authorList>
    </citation>
    <scope>NUCLEOTIDE SEQUENCE [LARGE SCALE GENOMIC DNA]</scope>
</reference>
<name>M7AMN2_CHEMY</name>
<gene>
    <name evidence="3" type="ORF">UY3_16458</name>
</gene>
<dbReference type="AlphaFoldDB" id="M7AMN2"/>
<keyword evidence="4" id="KW-1185">Reference proteome</keyword>
<proteinExistence type="inferred from homology"/>
<evidence type="ECO:0000256" key="1">
    <source>
        <dbReference type="ARBA" id="ARBA00008023"/>
    </source>
</evidence>
<dbReference type="InterPro" id="IPR029001">
    <property type="entry name" value="ITPase-like_fam"/>
</dbReference>
<protein>
    <submittedName>
        <fullName evidence="3">Inosine triphosphate pyrophosphatase</fullName>
    </submittedName>
</protein>
<sequence length="118" mass="12963">MCLIFNRNTWLKKDPGSSGLYKLLAGFEDKSAYALCTFAFSTGNPEDPVKLFKGQTCVGIQITVQKKPVQVGVRGLVTYAELPKAVKNSISHRYRALKELSGYFSQQNNPAEATSTPS</sequence>
<comment type="similarity">
    <text evidence="1">Belongs to the HAM1 NTPase family.</text>
</comment>
<dbReference type="STRING" id="8469.M7AMN2"/>
<evidence type="ECO:0000313" key="3">
    <source>
        <dbReference type="EMBL" id="EMP26471.1"/>
    </source>
</evidence>
<dbReference type="PANTHER" id="PTHR11067">
    <property type="entry name" value="INOSINE TRIPHOSPHATE PYROPHOSPHATASE/HAM1 PROTEIN"/>
    <property type="match status" value="1"/>
</dbReference>
<accession>M7AMN2</accession>
<dbReference type="Proteomes" id="UP000031443">
    <property type="component" value="Unassembled WGS sequence"/>
</dbReference>
<dbReference type="Gene3D" id="3.90.950.10">
    <property type="match status" value="1"/>
</dbReference>
<keyword evidence="2" id="KW-0378">Hydrolase</keyword>
<evidence type="ECO:0000256" key="2">
    <source>
        <dbReference type="ARBA" id="ARBA00022801"/>
    </source>
</evidence>
<dbReference type="Pfam" id="PF01725">
    <property type="entry name" value="Ham1p_like"/>
    <property type="match status" value="1"/>
</dbReference>
<dbReference type="InterPro" id="IPR002637">
    <property type="entry name" value="RdgB/HAM1"/>
</dbReference>
<dbReference type="SUPFAM" id="SSF52972">
    <property type="entry name" value="ITPase-like"/>
    <property type="match status" value="1"/>
</dbReference>